<dbReference type="EMBL" id="LQBQ01000012">
    <property type="protein sequence ID" value="KUJ80772.1"/>
    <property type="molecule type" value="Genomic_DNA"/>
</dbReference>
<keyword evidence="16" id="KW-1185">Reference proteome</keyword>
<evidence type="ECO:0000256" key="5">
    <source>
        <dbReference type="ARBA" id="ARBA00022862"/>
    </source>
</evidence>
<dbReference type="OrthoDB" id="9812811at2"/>
<feature type="active site" description="Cysteine sulfenic acid (-SOH) intermediate; for peroxidase activity" evidence="13">
    <location>
        <position position="44"/>
    </location>
</feature>
<accession>A0A0X3TYQ5</accession>
<dbReference type="EC" id="1.11.1.24" evidence="3"/>
<dbReference type="Proteomes" id="UP000053791">
    <property type="component" value="Unassembled WGS sequence"/>
</dbReference>
<keyword evidence="5" id="KW-0049">Antioxidant</keyword>
<dbReference type="InterPro" id="IPR013766">
    <property type="entry name" value="Thioredoxin_domain"/>
</dbReference>
<proteinExistence type="inferred from homology"/>
<keyword evidence="7" id="KW-1015">Disulfide bond</keyword>
<dbReference type="STRING" id="1685379.AVO45_07005"/>
<dbReference type="GO" id="GO:0008379">
    <property type="term" value="F:thioredoxin peroxidase activity"/>
    <property type="evidence" value="ECO:0007669"/>
    <property type="project" value="TreeGrafter"/>
</dbReference>
<name>A0A0X3TYQ5_9RHOB</name>
<dbReference type="PIRSF" id="PIRSF000239">
    <property type="entry name" value="AHPC"/>
    <property type="match status" value="1"/>
</dbReference>
<reference evidence="15 16" key="1">
    <citation type="submission" date="2015-12" db="EMBL/GenBank/DDBJ databases">
        <authorList>
            <person name="Shamseldin A."/>
            <person name="Moawad H."/>
            <person name="Abd El-Rahim W.M."/>
            <person name="Sadowsky M.J."/>
        </authorList>
    </citation>
    <scope>NUCLEOTIDE SEQUENCE [LARGE SCALE GENOMIC DNA]</scope>
    <source>
        <strain evidence="15 16">ZGT118</strain>
    </source>
</reference>
<dbReference type="GO" id="GO:0045454">
    <property type="term" value="P:cell redox homeostasis"/>
    <property type="evidence" value="ECO:0007669"/>
    <property type="project" value="TreeGrafter"/>
</dbReference>
<dbReference type="RefSeq" id="WP_068346382.1">
    <property type="nucleotide sequence ID" value="NZ_LQBQ01000012.1"/>
</dbReference>
<dbReference type="InterPro" id="IPR024706">
    <property type="entry name" value="Peroxiredoxin_AhpC-typ"/>
</dbReference>
<dbReference type="PANTHER" id="PTHR42801">
    <property type="entry name" value="THIOREDOXIN-DEPENDENT PEROXIDE REDUCTASE"/>
    <property type="match status" value="1"/>
</dbReference>
<sequence length="154" mass="16999">MPEISDLAPDFTLPRDGGGEVTLSDLRGHAVVLFFYPRDDTPGCTKESIGFSEQLDAFAESGAKVFGISRDSVARHDKFVAKHGLTTPLLSDENSTVCEDYGVWVEKNMYGRKSMGIERSTFLIDPEGRIARIWRKVKVPGHVDEVLAAVRELG</sequence>
<dbReference type="InterPro" id="IPR050924">
    <property type="entry name" value="Peroxiredoxin_BCP/PrxQ"/>
</dbReference>
<evidence type="ECO:0000313" key="15">
    <source>
        <dbReference type="EMBL" id="KUJ80772.1"/>
    </source>
</evidence>
<dbReference type="PANTHER" id="PTHR42801:SF4">
    <property type="entry name" value="AHPC_TSA FAMILY PROTEIN"/>
    <property type="match status" value="1"/>
</dbReference>
<organism evidence="15 16">
    <name type="scientific">Ruegeria marisrubri</name>
    <dbReference type="NCBI Taxonomy" id="1685379"/>
    <lineage>
        <taxon>Bacteria</taxon>
        <taxon>Pseudomonadati</taxon>
        <taxon>Pseudomonadota</taxon>
        <taxon>Alphaproteobacteria</taxon>
        <taxon>Rhodobacterales</taxon>
        <taxon>Roseobacteraceae</taxon>
        <taxon>Ruegeria</taxon>
    </lineage>
</organism>
<evidence type="ECO:0000259" key="14">
    <source>
        <dbReference type="PROSITE" id="PS51352"/>
    </source>
</evidence>
<comment type="catalytic activity">
    <reaction evidence="12">
        <text>a hydroperoxide + [thioredoxin]-dithiol = an alcohol + [thioredoxin]-disulfide + H2O</text>
        <dbReference type="Rhea" id="RHEA:62620"/>
        <dbReference type="Rhea" id="RHEA-COMP:10698"/>
        <dbReference type="Rhea" id="RHEA-COMP:10700"/>
        <dbReference type="ChEBI" id="CHEBI:15377"/>
        <dbReference type="ChEBI" id="CHEBI:29950"/>
        <dbReference type="ChEBI" id="CHEBI:30879"/>
        <dbReference type="ChEBI" id="CHEBI:35924"/>
        <dbReference type="ChEBI" id="CHEBI:50058"/>
        <dbReference type="EC" id="1.11.1.24"/>
    </reaction>
</comment>
<comment type="similarity">
    <text evidence="10">Belongs to the peroxiredoxin family. BCP/PrxQ subfamily.</text>
</comment>
<keyword evidence="8" id="KW-0676">Redox-active center</keyword>
<evidence type="ECO:0000256" key="1">
    <source>
        <dbReference type="ARBA" id="ARBA00003330"/>
    </source>
</evidence>
<evidence type="ECO:0000313" key="16">
    <source>
        <dbReference type="Proteomes" id="UP000053791"/>
    </source>
</evidence>
<evidence type="ECO:0000256" key="13">
    <source>
        <dbReference type="PIRSR" id="PIRSR000239-1"/>
    </source>
</evidence>
<comment type="function">
    <text evidence="1">Thiol-specific peroxidase that catalyzes the reduction of hydrogen peroxide and organic hydroperoxides to water and alcohols, respectively. Plays a role in cell protection against oxidative stress by detoxifying peroxides and as sensor of hydrogen peroxide-mediated signaling events.</text>
</comment>
<dbReference type="PROSITE" id="PS51352">
    <property type="entry name" value="THIOREDOXIN_2"/>
    <property type="match status" value="1"/>
</dbReference>
<evidence type="ECO:0000256" key="12">
    <source>
        <dbReference type="ARBA" id="ARBA00049091"/>
    </source>
</evidence>
<evidence type="ECO:0000256" key="7">
    <source>
        <dbReference type="ARBA" id="ARBA00023157"/>
    </source>
</evidence>
<evidence type="ECO:0000256" key="10">
    <source>
        <dbReference type="ARBA" id="ARBA00038489"/>
    </source>
</evidence>
<evidence type="ECO:0000256" key="4">
    <source>
        <dbReference type="ARBA" id="ARBA00022559"/>
    </source>
</evidence>
<evidence type="ECO:0000256" key="6">
    <source>
        <dbReference type="ARBA" id="ARBA00023002"/>
    </source>
</evidence>
<evidence type="ECO:0000256" key="8">
    <source>
        <dbReference type="ARBA" id="ARBA00023284"/>
    </source>
</evidence>
<dbReference type="InterPro" id="IPR000866">
    <property type="entry name" value="AhpC/TSA"/>
</dbReference>
<dbReference type="InterPro" id="IPR036249">
    <property type="entry name" value="Thioredoxin-like_sf"/>
</dbReference>
<dbReference type="GO" id="GO:0005737">
    <property type="term" value="C:cytoplasm"/>
    <property type="evidence" value="ECO:0007669"/>
    <property type="project" value="TreeGrafter"/>
</dbReference>
<feature type="domain" description="Thioredoxin" evidence="14">
    <location>
        <begin position="2"/>
        <end position="154"/>
    </location>
</feature>
<evidence type="ECO:0000256" key="2">
    <source>
        <dbReference type="ARBA" id="ARBA00011245"/>
    </source>
</evidence>
<dbReference type="AlphaFoldDB" id="A0A0X3TYQ5"/>
<dbReference type="Gene3D" id="3.40.30.10">
    <property type="entry name" value="Glutaredoxin"/>
    <property type="match status" value="1"/>
</dbReference>
<gene>
    <name evidence="15" type="ORF">AVO45_07005</name>
</gene>
<dbReference type="FunFam" id="3.40.30.10:FF:000007">
    <property type="entry name" value="Thioredoxin-dependent thiol peroxidase"/>
    <property type="match status" value="1"/>
</dbReference>
<keyword evidence="4" id="KW-0575">Peroxidase</keyword>
<keyword evidence="6" id="KW-0560">Oxidoreductase</keyword>
<dbReference type="CDD" id="cd03017">
    <property type="entry name" value="PRX_BCP"/>
    <property type="match status" value="1"/>
</dbReference>
<evidence type="ECO:0000256" key="11">
    <source>
        <dbReference type="ARBA" id="ARBA00042639"/>
    </source>
</evidence>
<dbReference type="Pfam" id="PF00578">
    <property type="entry name" value="AhpC-TSA"/>
    <property type="match status" value="1"/>
</dbReference>
<comment type="caution">
    <text evidence="15">The sequence shown here is derived from an EMBL/GenBank/DDBJ whole genome shotgun (WGS) entry which is preliminary data.</text>
</comment>
<comment type="subunit">
    <text evidence="2">Monomer.</text>
</comment>
<protein>
    <recommendedName>
        <fullName evidence="3">thioredoxin-dependent peroxiredoxin</fullName>
        <ecNumber evidence="3">1.11.1.24</ecNumber>
    </recommendedName>
    <alternativeName>
        <fullName evidence="9">Thioredoxin peroxidase</fullName>
    </alternativeName>
    <alternativeName>
        <fullName evidence="11">Thioredoxin-dependent peroxiredoxin Bcp</fullName>
    </alternativeName>
</protein>
<dbReference type="GO" id="GO:0034599">
    <property type="term" value="P:cellular response to oxidative stress"/>
    <property type="evidence" value="ECO:0007669"/>
    <property type="project" value="TreeGrafter"/>
</dbReference>
<evidence type="ECO:0000256" key="9">
    <source>
        <dbReference type="ARBA" id="ARBA00032824"/>
    </source>
</evidence>
<dbReference type="SUPFAM" id="SSF52833">
    <property type="entry name" value="Thioredoxin-like"/>
    <property type="match status" value="1"/>
</dbReference>
<evidence type="ECO:0000256" key="3">
    <source>
        <dbReference type="ARBA" id="ARBA00013017"/>
    </source>
</evidence>